<accession>A0A1W1ZWS1</accession>
<sequence>MDLQTEKIELIKLLLDTEDETIIQKIRALFNAEKKDFLTELPKHVKQGLERSRKQAKDGQLIPFEQIVTELKGI</sequence>
<name>A0A1W1ZWS1_9SPHI</name>
<protein>
    <recommendedName>
        <fullName evidence="3">Addiction module component</fullName>
    </recommendedName>
</protein>
<evidence type="ECO:0008006" key="3">
    <source>
        <dbReference type="Google" id="ProtNLM"/>
    </source>
</evidence>
<dbReference type="Proteomes" id="UP000192756">
    <property type="component" value="Unassembled WGS sequence"/>
</dbReference>
<organism evidence="1 2">
    <name type="scientific">Pedobacter africanus</name>
    <dbReference type="NCBI Taxonomy" id="151894"/>
    <lineage>
        <taxon>Bacteria</taxon>
        <taxon>Pseudomonadati</taxon>
        <taxon>Bacteroidota</taxon>
        <taxon>Sphingobacteriia</taxon>
        <taxon>Sphingobacteriales</taxon>
        <taxon>Sphingobacteriaceae</taxon>
        <taxon>Pedobacter</taxon>
    </lineage>
</organism>
<reference evidence="2" key="1">
    <citation type="submission" date="2017-04" db="EMBL/GenBank/DDBJ databases">
        <authorList>
            <person name="Varghese N."/>
            <person name="Submissions S."/>
        </authorList>
    </citation>
    <scope>NUCLEOTIDE SEQUENCE [LARGE SCALE GENOMIC DNA]</scope>
    <source>
        <strain evidence="2">DSM 12126</strain>
    </source>
</reference>
<keyword evidence="2" id="KW-1185">Reference proteome</keyword>
<gene>
    <name evidence="1" type="ORF">SAMN04488524_1034</name>
</gene>
<evidence type="ECO:0000313" key="1">
    <source>
        <dbReference type="EMBL" id="SMC52823.1"/>
    </source>
</evidence>
<evidence type="ECO:0000313" key="2">
    <source>
        <dbReference type="Proteomes" id="UP000192756"/>
    </source>
</evidence>
<proteinExistence type="predicted"/>
<dbReference type="EMBL" id="FWXT01000001">
    <property type="protein sequence ID" value="SMC52823.1"/>
    <property type="molecule type" value="Genomic_DNA"/>
</dbReference>
<dbReference type="AlphaFoldDB" id="A0A1W1ZWS1"/>